<organism evidence="3 4">
    <name type="scientific">Cymbomonas tetramitiformis</name>
    <dbReference type="NCBI Taxonomy" id="36881"/>
    <lineage>
        <taxon>Eukaryota</taxon>
        <taxon>Viridiplantae</taxon>
        <taxon>Chlorophyta</taxon>
        <taxon>Pyramimonadophyceae</taxon>
        <taxon>Pyramimonadales</taxon>
        <taxon>Pyramimonadaceae</taxon>
        <taxon>Cymbomonas</taxon>
    </lineage>
</organism>
<evidence type="ECO:0000256" key="2">
    <source>
        <dbReference type="SAM" id="MobiDB-lite"/>
    </source>
</evidence>
<dbReference type="CDD" id="cd20404">
    <property type="entry name" value="Tudor_Agenet_AtEML-like"/>
    <property type="match status" value="1"/>
</dbReference>
<evidence type="ECO:0000313" key="4">
    <source>
        <dbReference type="Proteomes" id="UP001190700"/>
    </source>
</evidence>
<dbReference type="Gene3D" id="1.10.150.130">
    <property type="match status" value="1"/>
</dbReference>
<proteinExistence type="predicted"/>
<dbReference type="InterPro" id="IPR052055">
    <property type="entry name" value="Hepadnavirus_pol/RT"/>
</dbReference>
<dbReference type="PANTHER" id="PTHR33050">
    <property type="entry name" value="REVERSE TRANSCRIPTASE DOMAIN-CONTAINING PROTEIN"/>
    <property type="match status" value="1"/>
</dbReference>
<sequence>MRWLQKPPPRFDHGVSLLDVTPLQQIWLDKEIKGALGTGAWGRATQRQHASRAFLVNKPDSPRIFVKFMKVMMEALRSPSAAEDRQELLKLKNRRVATPRHELIEHLGLEVDLKEGLFRVTEMRIDKIHAQAKSIICDATREKRWLSVRRLAAFNGLCESVYLAMPAARLYLRELYFVLSTKRSWGAKVKLTRQSFHDLEWWLRLPVMSWWSGRKIWRSPTRAKLHTDSSLHARGGVLNLNKEARGFCPGELRHLHITQLELEVVFKTVKSFMRELEGKMVWLYCNNQAVVAMLSHFTSRNPELMRRMRKLWPLLDLHDIELQVRYIRSEANEWADRLSRCEDIDDWRLNRRWFEWADSHWGPHTVDRFASEILAQLPRYFAEWFDPHCEGVDSLAYDWRGENNWVNPPWGLLDEEGPLPIEQTGRLPAARDVQVGRDHVPQTVSNDDVEEPQQSTSTTAATVPAGTRLKIYWELDDAWYPGVVRLYDDDGFAEIVYDDGDEEVVDLAEETFSVIHDNEIKKPSFLEKAFGLRWRTELGVSEHSELAEQREWLPATTPTVLLYLASLLDRGKIRATSLQPYLSAINCYHEDLGYDAPAKGRSVVRAVKGMAVLQAQREVASGDILTERTYLPAPHVWAAQQAASASTPRTSEELQLLRAYVYTVFAYIAFGRPDTGVAMHWEHVSSTEEELSIVLLKEKGRRHHRVKRRLQIPWRGVGGLRGVLQNWQVHRDLAWRSYTSSRTPSSNVHGSYWGLPGERGTFEGDSLANEWIQLALDSLGCLPPEGRHFTAYSTRKGAATGARAEGLLFRRLGSDLPCCTSVHRPNGHPRRVHAALLRVDGTAE</sequence>
<dbReference type="PANTHER" id="PTHR33050:SF7">
    <property type="entry name" value="RIBONUCLEASE H"/>
    <property type="match status" value="1"/>
</dbReference>
<dbReference type="EMBL" id="LGRX02027755">
    <property type="protein sequence ID" value="KAK3248872.1"/>
    <property type="molecule type" value="Genomic_DNA"/>
</dbReference>
<feature type="region of interest" description="Disordered" evidence="2">
    <location>
        <begin position="441"/>
        <end position="461"/>
    </location>
</feature>
<evidence type="ECO:0000313" key="3">
    <source>
        <dbReference type="EMBL" id="KAK3248872.1"/>
    </source>
</evidence>
<dbReference type="Proteomes" id="UP001190700">
    <property type="component" value="Unassembled WGS sequence"/>
</dbReference>
<dbReference type="SUPFAM" id="SSF47823">
    <property type="entry name" value="lambda integrase-like, N-terminal domain"/>
    <property type="match status" value="1"/>
</dbReference>
<dbReference type="CDD" id="cd09275">
    <property type="entry name" value="RNase_HI_RT_DIRS1"/>
    <property type="match status" value="1"/>
</dbReference>
<dbReference type="InterPro" id="IPR043502">
    <property type="entry name" value="DNA/RNA_pol_sf"/>
</dbReference>
<dbReference type="Gene3D" id="2.30.30.140">
    <property type="match status" value="1"/>
</dbReference>
<reference evidence="3 4" key="1">
    <citation type="journal article" date="2015" name="Genome Biol. Evol.">
        <title>Comparative Genomics of a Bacterivorous Green Alga Reveals Evolutionary Causalities and Consequences of Phago-Mixotrophic Mode of Nutrition.</title>
        <authorList>
            <person name="Burns J.A."/>
            <person name="Paasch A."/>
            <person name="Narechania A."/>
            <person name="Kim E."/>
        </authorList>
    </citation>
    <scope>NUCLEOTIDE SEQUENCE [LARGE SCALE GENOMIC DNA]</scope>
    <source>
        <strain evidence="3 4">PLY_AMNH</strain>
    </source>
</reference>
<dbReference type="SUPFAM" id="SSF56672">
    <property type="entry name" value="DNA/RNA polymerases"/>
    <property type="match status" value="1"/>
</dbReference>
<gene>
    <name evidence="3" type="ORF">CYMTET_41678</name>
</gene>
<evidence type="ECO:0008006" key="5">
    <source>
        <dbReference type="Google" id="ProtNLM"/>
    </source>
</evidence>
<feature type="compositionally biased region" description="Polar residues" evidence="2">
    <location>
        <begin position="442"/>
        <end position="461"/>
    </location>
</feature>
<comment type="caution">
    <text evidence="3">The sequence shown here is derived from an EMBL/GenBank/DDBJ whole genome shotgun (WGS) entry which is preliminary data.</text>
</comment>
<dbReference type="InterPro" id="IPR010998">
    <property type="entry name" value="Integrase_recombinase_N"/>
</dbReference>
<evidence type="ECO:0000256" key="1">
    <source>
        <dbReference type="ARBA" id="ARBA00023125"/>
    </source>
</evidence>
<dbReference type="GO" id="GO:0003677">
    <property type="term" value="F:DNA binding"/>
    <property type="evidence" value="ECO:0007669"/>
    <property type="project" value="UniProtKB-KW"/>
</dbReference>
<name>A0AAE0F2E1_9CHLO</name>
<accession>A0AAE0F2E1</accession>
<keyword evidence="1" id="KW-0238">DNA-binding</keyword>
<dbReference type="AlphaFoldDB" id="A0AAE0F2E1"/>
<keyword evidence="4" id="KW-1185">Reference proteome</keyword>
<protein>
    <recommendedName>
        <fullName evidence="5">RNase H type-1 domain-containing protein</fullName>
    </recommendedName>
</protein>